<dbReference type="SMART" id="SM00342">
    <property type="entry name" value="HTH_ARAC"/>
    <property type="match status" value="1"/>
</dbReference>
<dbReference type="PROSITE" id="PS01124">
    <property type="entry name" value="HTH_ARAC_FAMILY_2"/>
    <property type="match status" value="1"/>
</dbReference>
<keyword evidence="3" id="KW-0804">Transcription</keyword>
<dbReference type="InterPro" id="IPR009057">
    <property type="entry name" value="Homeodomain-like_sf"/>
</dbReference>
<accession>A0A326RRT1</accession>
<gene>
    <name evidence="5" type="ORF">CLV31_106178</name>
</gene>
<keyword evidence="2" id="KW-0238">DNA-binding</keyword>
<evidence type="ECO:0000313" key="5">
    <source>
        <dbReference type="EMBL" id="PZV83561.1"/>
    </source>
</evidence>
<proteinExistence type="predicted"/>
<evidence type="ECO:0000256" key="1">
    <source>
        <dbReference type="ARBA" id="ARBA00023015"/>
    </source>
</evidence>
<dbReference type="OrthoDB" id="635259at2"/>
<dbReference type="GO" id="GO:0003700">
    <property type="term" value="F:DNA-binding transcription factor activity"/>
    <property type="evidence" value="ECO:0007669"/>
    <property type="project" value="InterPro"/>
</dbReference>
<dbReference type="SUPFAM" id="SSF46689">
    <property type="entry name" value="Homeodomain-like"/>
    <property type="match status" value="1"/>
</dbReference>
<reference evidence="5 6" key="1">
    <citation type="submission" date="2018-06" db="EMBL/GenBank/DDBJ databases">
        <title>Genomic Encyclopedia of Archaeal and Bacterial Type Strains, Phase II (KMG-II): from individual species to whole genera.</title>
        <authorList>
            <person name="Goeker M."/>
        </authorList>
    </citation>
    <scope>NUCLEOTIDE SEQUENCE [LARGE SCALE GENOMIC DNA]</scope>
    <source>
        <strain evidence="5 6">T4</strain>
    </source>
</reference>
<sequence>MYFSAHVPDHIRSTATFYYQMRKGAMEPDHPGELLMPSGTGILAFHLQGRYHVSALAFFDGELPKNYLIGQQTVSYRLWVEEDTDIFGIALHPTSAWKMTGVPSYQLTNSPTDPYTLFPTKYHPFLKAIEESENFEQRCKSGNTLLEFFQAEHSPQKTLVDYALDLIFEKKGCLSTRNLCKELHVSERHLQHLFRQQIGVSPLQYARITRFNAIFVEFTRTEAPRDLGFLTSFYNYYDASHFFKDFKAYSGEAPSQFHLEKFSLLKELVEKDPYLTQVQHLKSR</sequence>
<dbReference type="RefSeq" id="WP_111392797.1">
    <property type="nucleotide sequence ID" value="NZ_QKTX01000006.1"/>
</dbReference>
<dbReference type="GO" id="GO:0043565">
    <property type="term" value="F:sequence-specific DNA binding"/>
    <property type="evidence" value="ECO:0007669"/>
    <property type="project" value="InterPro"/>
</dbReference>
<keyword evidence="1" id="KW-0805">Transcription regulation</keyword>
<feature type="domain" description="HTH araC/xylS-type" evidence="4">
    <location>
        <begin position="157"/>
        <end position="260"/>
    </location>
</feature>
<protein>
    <submittedName>
        <fullName evidence="5">Helix-turn-helix protein</fullName>
    </submittedName>
</protein>
<dbReference type="PANTHER" id="PTHR46796">
    <property type="entry name" value="HTH-TYPE TRANSCRIPTIONAL ACTIVATOR RHAS-RELATED"/>
    <property type="match status" value="1"/>
</dbReference>
<comment type="caution">
    <text evidence="5">The sequence shown here is derived from an EMBL/GenBank/DDBJ whole genome shotgun (WGS) entry which is preliminary data.</text>
</comment>
<dbReference type="PANTHER" id="PTHR46796:SF13">
    <property type="entry name" value="HTH-TYPE TRANSCRIPTIONAL ACTIVATOR RHAS"/>
    <property type="match status" value="1"/>
</dbReference>
<evidence type="ECO:0000313" key="6">
    <source>
        <dbReference type="Proteomes" id="UP000248917"/>
    </source>
</evidence>
<keyword evidence="6" id="KW-1185">Reference proteome</keyword>
<dbReference type="Proteomes" id="UP000248917">
    <property type="component" value="Unassembled WGS sequence"/>
</dbReference>
<organism evidence="5 6">
    <name type="scientific">Algoriphagus aquaeductus</name>
    <dbReference type="NCBI Taxonomy" id="475299"/>
    <lineage>
        <taxon>Bacteria</taxon>
        <taxon>Pseudomonadati</taxon>
        <taxon>Bacteroidota</taxon>
        <taxon>Cytophagia</taxon>
        <taxon>Cytophagales</taxon>
        <taxon>Cyclobacteriaceae</taxon>
        <taxon>Algoriphagus</taxon>
    </lineage>
</organism>
<dbReference type="InterPro" id="IPR018060">
    <property type="entry name" value="HTH_AraC"/>
</dbReference>
<name>A0A326RRT1_9BACT</name>
<dbReference type="InterPro" id="IPR050204">
    <property type="entry name" value="AraC_XylS_family_regulators"/>
</dbReference>
<dbReference type="Gene3D" id="1.10.10.60">
    <property type="entry name" value="Homeodomain-like"/>
    <property type="match status" value="1"/>
</dbReference>
<evidence type="ECO:0000256" key="2">
    <source>
        <dbReference type="ARBA" id="ARBA00023125"/>
    </source>
</evidence>
<dbReference type="Pfam" id="PF12833">
    <property type="entry name" value="HTH_18"/>
    <property type="match status" value="1"/>
</dbReference>
<evidence type="ECO:0000259" key="4">
    <source>
        <dbReference type="PROSITE" id="PS01124"/>
    </source>
</evidence>
<dbReference type="EMBL" id="QKTX01000006">
    <property type="protein sequence ID" value="PZV83561.1"/>
    <property type="molecule type" value="Genomic_DNA"/>
</dbReference>
<evidence type="ECO:0000256" key="3">
    <source>
        <dbReference type="ARBA" id="ARBA00023163"/>
    </source>
</evidence>
<dbReference type="AlphaFoldDB" id="A0A326RRT1"/>